<evidence type="ECO:0000259" key="9">
    <source>
        <dbReference type="PROSITE" id="PS51352"/>
    </source>
</evidence>
<dbReference type="InterPro" id="IPR013766">
    <property type="entry name" value="Thioredoxin_domain"/>
</dbReference>
<feature type="region of interest" description="Disordered" evidence="6">
    <location>
        <begin position="419"/>
        <end position="448"/>
    </location>
</feature>
<evidence type="ECO:0000256" key="1">
    <source>
        <dbReference type="ARBA" id="ARBA00004389"/>
    </source>
</evidence>
<feature type="signal peptide" evidence="8">
    <location>
        <begin position="1"/>
        <end position="23"/>
    </location>
</feature>
<dbReference type="Pfam" id="PF00085">
    <property type="entry name" value="Thioredoxin"/>
    <property type="match status" value="2"/>
</dbReference>
<feature type="compositionally biased region" description="Low complexity" evidence="6">
    <location>
        <begin position="153"/>
        <end position="162"/>
    </location>
</feature>
<evidence type="ECO:0000313" key="11">
    <source>
        <dbReference type="Proteomes" id="UP000278143"/>
    </source>
</evidence>
<feature type="chain" id="PRO_5020672699" description="Thioredoxin domain-containing protein" evidence="8">
    <location>
        <begin position="24"/>
        <end position="591"/>
    </location>
</feature>
<evidence type="ECO:0000256" key="2">
    <source>
        <dbReference type="ARBA" id="ARBA00022692"/>
    </source>
</evidence>
<dbReference type="Proteomes" id="UP000278143">
    <property type="component" value="Unassembled WGS sequence"/>
</dbReference>
<protein>
    <recommendedName>
        <fullName evidence="9">Thioredoxin domain-containing protein</fullName>
    </recommendedName>
</protein>
<dbReference type="OrthoDB" id="427280at2759"/>
<organism evidence="10 11">
    <name type="scientific">Syncephalis pseudoplumigaleata</name>
    <dbReference type="NCBI Taxonomy" id="1712513"/>
    <lineage>
        <taxon>Eukaryota</taxon>
        <taxon>Fungi</taxon>
        <taxon>Fungi incertae sedis</taxon>
        <taxon>Zoopagomycota</taxon>
        <taxon>Zoopagomycotina</taxon>
        <taxon>Zoopagomycetes</taxon>
        <taxon>Zoopagales</taxon>
        <taxon>Piptocephalidaceae</taxon>
        <taxon>Syncephalis</taxon>
    </lineage>
</organism>
<dbReference type="PROSITE" id="PS51352">
    <property type="entry name" value="THIOREDOXIN_2"/>
    <property type="match status" value="1"/>
</dbReference>
<dbReference type="InterPro" id="IPR036249">
    <property type="entry name" value="Thioredoxin-like_sf"/>
</dbReference>
<dbReference type="CDD" id="cd02961">
    <property type="entry name" value="PDI_a_family"/>
    <property type="match status" value="2"/>
</dbReference>
<feature type="compositionally biased region" description="Low complexity" evidence="6">
    <location>
        <begin position="127"/>
        <end position="139"/>
    </location>
</feature>
<keyword evidence="11" id="KW-1185">Reference proteome</keyword>
<reference evidence="11" key="1">
    <citation type="journal article" date="2018" name="Nat. Microbiol.">
        <title>Leveraging single-cell genomics to expand the fungal tree of life.</title>
        <authorList>
            <person name="Ahrendt S.R."/>
            <person name="Quandt C.A."/>
            <person name="Ciobanu D."/>
            <person name="Clum A."/>
            <person name="Salamov A."/>
            <person name="Andreopoulos B."/>
            <person name="Cheng J.F."/>
            <person name="Woyke T."/>
            <person name="Pelin A."/>
            <person name="Henrissat B."/>
            <person name="Reynolds N.K."/>
            <person name="Benny G.L."/>
            <person name="Smith M.E."/>
            <person name="James T.Y."/>
            <person name="Grigoriev I.V."/>
        </authorList>
    </citation>
    <scope>NUCLEOTIDE SEQUENCE [LARGE SCALE GENOMIC DNA]</scope>
    <source>
        <strain evidence="11">Benny S71-1</strain>
    </source>
</reference>
<dbReference type="Gene3D" id="3.40.30.10">
    <property type="entry name" value="Glutaredoxin"/>
    <property type="match status" value="3"/>
</dbReference>
<feature type="region of interest" description="Disordered" evidence="6">
    <location>
        <begin position="126"/>
        <end position="174"/>
    </location>
</feature>
<feature type="transmembrane region" description="Helical" evidence="7">
    <location>
        <begin position="557"/>
        <end position="574"/>
    </location>
</feature>
<dbReference type="PANTHER" id="PTHR46426">
    <property type="entry name" value="PROTEIN DISULFIDE-ISOMERASE TMX3"/>
    <property type="match status" value="1"/>
</dbReference>
<keyword evidence="4 7" id="KW-0472">Membrane</keyword>
<sequence length="591" mass="64651">MRQLTAIMHLLSLAFCLVGLVTALPHTKAQDSLSVPLGQKNFTDTHCKKMAPAWVELSHKYANTKDFHLGEINCLAEMDLCERHDIKGFPTMVMYHNGDRENEYEGMPTVEKMSLFVEQQLLRHATKAPVKQPAAPPQTDASKAPPPAPAAPKPATDANKPAQTKNDTAAAAAAVANPAGHEVALNSVSFNEMVHGQHSPWFIKFFAPWCGHCQHLAPVWRELGHALKGKVNVGSVDCTIEAGKIVDDATIEYRGSRSLEDLQSFAIKASVTPVTDITAANWSDIVKEHDVFYLMSGVPANDQANTVYNTLTRSLFSLATYYRTTDAALMQQLKLPGQPRFSVYKDGRMIAYTGSLTDKAAMRAFIERHRYPALIPIDVNNSQEMLGEDGENWVVLGLLAPKRAGFERSKAELKAAALEFKRQQQQQQQQASSHAGEDKKDAGEDDLDDARLSSSDVVRFAWLDATNYVSYVSGAFGIQDAALPTYVILHRKDSEYFDSDTGGEAFHLTKNNILANLDAARAHQLHGKSMLGFVAGAIKGGVKKLSRVGSAAVNNPILAFIGILAVFGVLAFMVKRSTGDSRYTRVDPKAD</sequence>
<evidence type="ECO:0000313" key="10">
    <source>
        <dbReference type="EMBL" id="RKP25336.1"/>
    </source>
</evidence>
<comment type="function">
    <text evidence="5">Probable disulfide isomerase, which participates in the folding of proteins containing disulfide bonds. May act as a dithiol oxidase. Acts as a regulator of endoplasmic reticulum-mitochondria contact sites via its ability to regulate redox signals.</text>
</comment>
<proteinExistence type="predicted"/>
<gene>
    <name evidence="10" type="ORF">SYNPS1DRAFT_28928</name>
</gene>
<feature type="compositionally biased region" description="Low complexity" evidence="6">
    <location>
        <begin position="419"/>
        <end position="430"/>
    </location>
</feature>
<keyword evidence="3 7" id="KW-1133">Transmembrane helix</keyword>
<comment type="subcellular location">
    <subcellularLocation>
        <location evidence="1">Endoplasmic reticulum membrane</location>
        <topology evidence="1">Single-pass membrane protein</topology>
    </subcellularLocation>
</comment>
<feature type="domain" description="Thioredoxin" evidence="9">
    <location>
        <begin position="142"/>
        <end position="371"/>
    </location>
</feature>
<dbReference type="PANTHER" id="PTHR46426:SF1">
    <property type="entry name" value="PROTEIN DISULFIDE-ISOMERASE TMX3"/>
    <property type="match status" value="1"/>
</dbReference>
<dbReference type="GO" id="GO:0005789">
    <property type="term" value="C:endoplasmic reticulum membrane"/>
    <property type="evidence" value="ECO:0007669"/>
    <property type="project" value="UniProtKB-SubCell"/>
</dbReference>
<dbReference type="SUPFAM" id="SSF52833">
    <property type="entry name" value="Thioredoxin-like"/>
    <property type="match status" value="2"/>
</dbReference>
<evidence type="ECO:0000256" key="8">
    <source>
        <dbReference type="SAM" id="SignalP"/>
    </source>
</evidence>
<dbReference type="EMBL" id="KZ989789">
    <property type="protein sequence ID" value="RKP25336.1"/>
    <property type="molecule type" value="Genomic_DNA"/>
</dbReference>
<keyword evidence="2 7" id="KW-0812">Transmembrane</keyword>
<dbReference type="AlphaFoldDB" id="A0A4P9YYZ2"/>
<accession>A0A4P9YYZ2</accession>
<evidence type="ECO:0000256" key="6">
    <source>
        <dbReference type="SAM" id="MobiDB-lite"/>
    </source>
</evidence>
<evidence type="ECO:0000256" key="7">
    <source>
        <dbReference type="SAM" id="Phobius"/>
    </source>
</evidence>
<evidence type="ECO:0000256" key="4">
    <source>
        <dbReference type="ARBA" id="ARBA00023136"/>
    </source>
</evidence>
<evidence type="ECO:0000256" key="3">
    <source>
        <dbReference type="ARBA" id="ARBA00022989"/>
    </source>
</evidence>
<name>A0A4P9YYZ2_9FUNG</name>
<dbReference type="InterPro" id="IPR052250">
    <property type="entry name" value="PDI_TMX3"/>
</dbReference>
<dbReference type="PROSITE" id="PS00194">
    <property type="entry name" value="THIOREDOXIN_1"/>
    <property type="match status" value="1"/>
</dbReference>
<keyword evidence="8" id="KW-0732">Signal</keyword>
<evidence type="ECO:0000256" key="5">
    <source>
        <dbReference type="ARBA" id="ARBA00045246"/>
    </source>
</evidence>
<dbReference type="InterPro" id="IPR017937">
    <property type="entry name" value="Thioredoxin_CS"/>
</dbReference>